<keyword evidence="2" id="KW-1185">Reference proteome</keyword>
<proteinExistence type="predicted"/>
<dbReference type="Proteomes" id="UP001239111">
    <property type="component" value="Chromosome 1"/>
</dbReference>
<organism evidence="1 2">
    <name type="scientific">Eretmocerus hayati</name>
    <dbReference type="NCBI Taxonomy" id="131215"/>
    <lineage>
        <taxon>Eukaryota</taxon>
        <taxon>Metazoa</taxon>
        <taxon>Ecdysozoa</taxon>
        <taxon>Arthropoda</taxon>
        <taxon>Hexapoda</taxon>
        <taxon>Insecta</taxon>
        <taxon>Pterygota</taxon>
        <taxon>Neoptera</taxon>
        <taxon>Endopterygota</taxon>
        <taxon>Hymenoptera</taxon>
        <taxon>Apocrita</taxon>
        <taxon>Proctotrupomorpha</taxon>
        <taxon>Chalcidoidea</taxon>
        <taxon>Aphelinidae</taxon>
        <taxon>Aphelininae</taxon>
        <taxon>Eretmocerus</taxon>
    </lineage>
</organism>
<reference evidence="1" key="1">
    <citation type="submission" date="2023-04" db="EMBL/GenBank/DDBJ databases">
        <title>A chromosome-level genome assembly of the parasitoid wasp Eretmocerus hayati.</title>
        <authorList>
            <person name="Zhong Y."/>
            <person name="Liu S."/>
            <person name="Liu Y."/>
        </authorList>
    </citation>
    <scope>NUCLEOTIDE SEQUENCE</scope>
    <source>
        <strain evidence="1">ZJU_SS_LIU_2023</strain>
    </source>
</reference>
<protein>
    <submittedName>
        <fullName evidence="1">Uncharacterized protein</fullName>
    </submittedName>
</protein>
<sequence>MAFVSIHTDNDAKKLYPNRKGIQPTINPACSPPYKRVRALRLFDSPATPKTLIEKSAMHTPIPNKLRLFNLDKPKAVATSYHCKSDKPRANINPFTPNGMLLTARKRSRSKRSLIGSPELRIPKFDLVDSEESDNDVEQPTKRVALQESNISRYHEEFLELELLGTGEFGSVYKCTHRLDGCNYAVKKSIKPVAGSVNEQNALKEVYAHAVLGKHQHVVRYYSAWAEDNHMIIQNEYCNGGSLADTIQKMREEDRYFSEAELRQLLLHVAEGLRYIHSMQLVHMDIKPGNIFISREKSQMRVNYDSADDGFDEEETEEEITYKIGDLGHVTSINDPQVEEGDCRYLPTEILREDFTHLTKADIFALGLTIYEAGGGGPLPKNGPEWHDIRDGNLKELTKYSRDLNELLKLMVHPNPEMRPSAVNIIQHRVLSPNGNKTKAQLRRELNAERLKNEILSKQLQEAAKCLKTIAPNMVAVTNGISTNIPNTGYKLRPTPTRSSRIIGKKVNRSSSTTNF</sequence>
<comment type="caution">
    <text evidence="1">The sequence shown here is derived from an EMBL/GenBank/DDBJ whole genome shotgun (WGS) entry which is preliminary data.</text>
</comment>
<accession>A0ACC2PYG1</accession>
<evidence type="ECO:0000313" key="2">
    <source>
        <dbReference type="Proteomes" id="UP001239111"/>
    </source>
</evidence>
<name>A0ACC2PYG1_9HYME</name>
<dbReference type="EMBL" id="CM056741">
    <property type="protein sequence ID" value="KAJ8687976.1"/>
    <property type="molecule type" value="Genomic_DNA"/>
</dbReference>
<gene>
    <name evidence="1" type="ORF">QAD02_023771</name>
</gene>
<evidence type="ECO:0000313" key="1">
    <source>
        <dbReference type="EMBL" id="KAJ8687976.1"/>
    </source>
</evidence>